<keyword evidence="2" id="KW-0805">Transcription regulation</keyword>
<dbReference type="InterPro" id="IPR036388">
    <property type="entry name" value="WH-like_DNA-bd_sf"/>
</dbReference>
<dbReference type="GO" id="GO:0006355">
    <property type="term" value="P:regulation of DNA-templated transcription"/>
    <property type="evidence" value="ECO:0007669"/>
    <property type="project" value="UniProtKB-ARBA"/>
</dbReference>
<evidence type="ECO:0000313" key="7">
    <source>
        <dbReference type="Proteomes" id="UP000612266"/>
    </source>
</evidence>
<evidence type="ECO:0000256" key="5">
    <source>
        <dbReference type="ARBA" id="ARBA00023277"/>
    </source>
</evidence>
<dbReference type="SUPFAM" id="SSF46785">
    <property type="entry name" value="Winged helix' DNA-binding domain"/>
    <property type="match status" value="1"/>
</dbReference>
<gene>
    <name evidence="6" type="ORF">I4901_08990</name>
</gene>
<dbReference type="AlphaFoldDB" id="A0A8I0WRN0"/>
<keyword evidence="5" id="KW-0119">Carbohydrate metabolism</keyword>
<dbReference type="EMBL" id="JADSJR010000010">
    <property type="protein sequence ID" value="MBG2914500.1"/>
    <property type="molecule type" value="Genomic_DNA"/>
</dbReference>
<evidence type="ECO:0000256" key="4">
    <source>
        <dbReference type="ARBA" id="ARBA00023163"/>
    </source>
</evidence>
<dbReference type="InterPro" id="IPR000600">
    <property type="entry name" value="ROK"/>
</dbReference>
<sequence>MHSMGNQPSHIDHVKQFNLGTVFRLIDEHGPISRISLSKKAELAPASITKITRELVEAHLIHETEFPDVGFRGRPAVGLKLESQGWQFLCIRVNKGSLLFSLRELDSKLVTEDTFDFPKEYSDDFLNHFLVTIDKFFERYQSRVERLTAISITMNAIVDPISGVIYSSPYYDIKDIPLADKIHEKTGVSVFLQHSVTAWTMAESLYGAAKNNSDVLQIVIDDIVGAGVISNGKTLHSNSHSAVEIGHTKVIDSQNSCYCGAKGCLETEIAIPQLIKKAQLLAQEDPTSLLNKYPITIETLCDAILVGDKSALEIVNLVAQRLGFILAVMINVFNPQKILIGSPLCRAKSILFPLILKQVQYHVMPRYAQSLIIEETELRNKGTLPAASLVKEALYNGSLLIELMQG</sequence>
<dbReference type="FunFam" id="1.10.10.10:FF:000045">
    <property type="entry name" value="ROK family transcriptional regulator"/>
    <property type="match status" value="1"/>
</dbReference>
<dbReference type="SUPFAM" id="SSF53067">
    <property type="entry name" value="Actin-like ATPase domain"/>
    <property type="match status" value="2"/>
</dbReference>
<comment type="caution">
    <text evidence="6">The sequence shown here is derived from an EMBL/GenBank/DDBJ whole genome shotgun (WGS) entry which is preliminary data.</text>
</comment>
<dbReference type="GO" id="GO:0003677">
    <property type="term" value="F:DNA binding"/>
    <property type="evidence" value="ECO:0007669"/>
    <property type="project" value="UniProtKB-KW"/>
</dbReference>
<evidence type="ECO:0000256" key="1">
    <source>
        <dbReference type="ARBA" id="ARBA00006479"/>
    </source>
</evidence>
<dbReference type="Gene3D" id="3.30.420.40">
    <property type="match status" value="2"/>
</dbReference>
<comment type="similarity">
    <text evidence="1">Belongs to the ROK (NagC/XylR) family.</text>
</comment>
<dbReference type="Proteomes" id="UP000612266">
    <property type="component" value="Unassembled WGS sequence"/>
</dbReference>
<dbReference type="GO" id="GO:0006351">
    <property type="term" value="P:DNA-templated transcription"/>
    <property type="evidence" value="ECO:0007669"/>
    <property type="project" value="TreeGrafter"/>
</dbReference>
<proteinExistence type="inferred from homology"/>
<name>A0A8I0WRN0_9GAMM</name>
<dbReference type="PANTHER" id="PTHR18964">
    <property type="entry name" value="ROK (REPRESSOR, ORF, KINASE) FAMILY"/>
    <property type="match status" value="1"/>
</dbReference>
<reference evidence="6" key="1">
    <citation type="submission" date="2020-11" db="EMBL/GenBank/DDBJ databases">
        <title>Enhanced detection system for hospital associated transmission using whole genome sequencing surveillance.</title>
        <authorList>
            <person name="Harrison L.H."/>
            <person name="Van Tyne D."/>
            <person name="Marsh J.W."/>
            <person name="Griffith M.P."/>
            <person name="Snyder D.J."/>
            <person name="Cooper V.S."/>
            <person name="Mustapha M."/>
        </authorList>
    </citation>
    <scope>NUCLEOTIDE SEQUENCE</scope>
    <source>
        <strain evidence="6">PR00070</strain>
    </source>
</reference>
<evidence type="ECO:0000313" key="6">
    <source>
        <dbReference type="EMBL" id="MBG2914500.1"/>
    </source>
</evidence>
<accession>A0A8I0WRN0</accession>
<protein>
    <submittedName>
        <fullName evidence="6">ROK family transcriptional regulator</fullName>
    </submittedName>
</protein>
<dbReference type="Gene3D" id="1.10.10.10">
    <property type="entry name" value="Winged helix-like DNA-binding domain superfamily/Winged helix DNA-binding domain"/>
    <property type="match status" value="1"/>
</dbReference>
<dbReference type="PANTHER" id="PTHR18964:SF149">
    <property type="entry name" value="BIFUNCTIONAL UDP-N-ACETYLGLUCOSAMINE 2-EPIMERASE_N-ACETYLMANNOSAMINE KINASE"/>
    <property type="match status" value="1"/>
</dbReference>
<evidence type="ECO:0000256" key="2">
    <source>
        <dbReference type="ARBA" id="ARBA00023015"/>
    </source>
</evidence>
<evidence type="ECO:0000256" key="3">
    <source>
        <dbReference type="ARBA" id="ARBA00023125"/>
    </source>
</evidence>
<dbReference type="Pfam" id="PF00480">
    <property type="entry name" value="ROK"/>
    <property type="match status" value="1"/>
</dbReference>
<dbReference type="InterPro" id="IPR043129">
    <property type="entry name" value="ATPase_NBD"/>
</dbReference>
<organism evidence="6 7">
    <name type="scientific">Proteus terrae subsp. cibarius</name>
    <dbReference type="NCBI Taxonomy" id="626774"/>
    <lineage>
        <taxon>Bacteria</taxon>
        <taxon>Pseudomonadati</taxon>
        <taxon>Pseudomonadota</taxon>
        <taxon>Gammaproteobacteria</taxon>
        <taxon>Enterobacterales</taxon>
        <taxon>Morganellaceae</taxon>
        <taxon>Proteus</taxon>
    </lineage>
</organism>
<dbReference type="InterPro" id="IPR036390">
    <property type="entry name" value="WH_DNA-bd_sf"/>
</dbReference>
<keyword evidence="3" id="KW-0238">DNA-binding</keyword>
<keyword evidence="4" id="KW-0804">Transcription</keyword>